<proteinExistence type="predicted"/>
<keyword evidence="3" id="KW-1185">Reference proteome</keyword>
<dbReference type="Proteomes" id="UP001061361">
    <property type="component" value="Chromosome"/>
</dbReference>
<feature type="transmembrane region" description="Helical" evidence="1">
    <location>
        <begin position="144"/>
        <end position="169"/>
    </location>
</feature>
<keyword evidence="1" id="KW-0812">Transmembrane</keyword>
<dbReference type="EMBL" id="AP026708">
    <property type="protein sequence ID" value="BDQ32751.1"/>
    <property type="molecule type" value="Genomic_DNA"/>
</dbReference>
<organism evidence="2 3">
    <name type="scientific">Pseudodesulfovibrio portus</name>
    <dbReference type="NCBI Taxonomy" id="231439"/>
    <lineage>
        <taxon>Bacteria</taxon>
        <taxon>Pseudomonadati</taxon>
        <taxon>Thermodesulfobacteriota</taxon>
        <taxon>Desulfovibrionia</taxon>
        <taxon>Desulfovibrionales</taxon>
        <taxon>Desulfovibrionaceae</taxon>
    </lineage>
</organism>
<feature type="transmembrane region" description="Helical" evidence="1">
    <location>
        <begin position="63"/>
        <end position="84"/>
    </location>
</feature>
<feature type="transmembrane region" description="Helical" evidence="1">
    <location>
        <begin position="176"/>
        <end position="193"/>
    </location>
</feature>
<protein>
    <submittedName>
        <fullName evidence="2">Uncharacterized protein</fullName>
    </submittedName>
</protein>
<evidence type="ECO:0000313" key="2">
    <source>
        <dbReference type="EMBL" id="BDQ32751.1"/>
    </source>
</evidence>
<feature type="transmembrane region" description="Helical" evidence="1">
    <location>
        <begin position="120"/>
        <end position="138"/>
    </location>
</feature>
<keyword evidence="1" id="KW-0472">Membrane</keyword>
<sequence>MVGFLWGVFTGEYIISLNIAIFFELFWLDLIPVGTFIPPHLAAVTFSALSLTTYFGLTHPASILGVILACMPLAWLGSKVEMWIRDQERAGYNRLLHWVRQPGDSNGPGRIILGSLTRTFIVSWIGFYASVLVLKVVFDTLFTLYPGALASVNIQWAHLWGAATLGGVMALRLKRAYAVLGTGITLFVLFTLFA</sequence>
<name>A0ABN6RTT8_9BACT</name>
<accession>A0ABN6RTT8</accession>
<evidence type="ECO:0000313" key="3">
    <source>
        <dbReference type="Proteomes" id="UP001061361"/>
    </source>
</evidence>
<dbReference type="RefSeq" id="WP_264982814.1">
    <property type="nucleotide sequence ID" value="NZ_AP026708.1"/>
</dbReference>
<evidence type="ECO:0000256" key="1">
    <source>
        <dbReference type="SAM" id="Phobius"/>
    </source>
</evidence>
<feature type="transmembrane region" description="Helical" evidence="1">
    <location>
        <begin position="6"/>
        <end position="28"/>
    </location>
</feature>
<keyword evidence="1" id="KW-1133">Transmembrane helix</keyword>
<reference evidence="2" key="1">
    <citation type="submission" date="2022-08" db="EMBL/GenBank/DDBJ databases">
        <title>Genome Sequence of the sulphate-reducing bacterium, Pseudodesulfovibrio portus JCM14722.</title>
        <authorList>
            <person name="Kondo R."/>
            <person name="Kataoka T."/>
        </authorList>
    </citation>
    <scope>NUCLEOTIDE SEQUENCE</scope>
    <source>
        <strain evidence="2">JCM 14722</strain>
    </source>
</reference>
<gene>
    <name evidence="2" type="ORF">JCM14722_02930</name>
</gene>